<sequence>MRALYDSKSKLDDRGIKKLLTEESKVESWLIIESALAKAQGEVGFIPKDAANNIQDSCKIENIDFEEMYRIKEKIGHGFVPFLKVLVKACNDIGEKYVHYGVTTQNIQQTGQLYILKEVMEIIKGFISDILDNLSVLAENNAFTVMPGRTHGKHAIPITYGYKVSVWISELIANLNRIKESEKRIFQVMMGGAVGSFNATGELGRRVQDLVAKELNMYSMEVPSRNMCIHKIEFINNLAMLCNTFHKIAEETYYTGLEEIGEVSESFTPGTVGSSTMPQKINPKLSKGIIANSQKLYSIVSLGYYSSVRMFEGDSSSYMLFDGLLEEAVELAAEIIIRAEELTRTIDIKKDKMKINAELNKGLDNSEYIMMEVAKKIGKDNAHELMYKKAMQTEIDGKDYLTVLKEDKIISSMFKEEEIEELTNPANYIGEGPKIAKDMAKKAKDKSLELKSKIK</sequence>
<accession>A0AC61MRF6</accession>
<name>A0AC61MRF6_9FIRM</name>
<reference evidence="1 2" key="1">
    <citation type="journal article" date="2022" name="Int. J. Syst. Evol. Microbiol.">
        <title>Miniphocaeibacter halophilus sp. nov., an ammonium-tolerant acetate-producing bacterium isolated from a biogas system.</title>
        <authorList>
            <person name="Schnurer A."/>
            <person name="Singh A."/>
            <person name="Bi S."/>
            <person name="Qiao W."/>
            <person name="Westerholm M."/>
        </authorList>
    </citation>
    <scope>NUCLEOTIDE SEQUENCE [LARGE SCALE GENOMIC DNA]</scope>
    <source>
        <strain evidence="1 2">AMB_01</strain>
    </source>
</reference>
<gene>
    <name evidence="1" type="ORF">JFY71_00370</name>
</gene>
<proteinExistence type="predicted"/>
<dbReference type="EMBL" id="CP066744">
    <property type="protein sequence ID" value="QQK08027.1"/>
    <property type="molecule type" value="Genomic_DNA"/>
</dbReference>
<dbReference type="Proteomes" id="UP000595814">
    <property type="component" value="Chromosome"/>
</dbReference>
<protein>
    <submittedName>
        <fullName evidence="1">Adenylosuccinate lyase family protein</fullName>
    </submittedName>
</protein>
<organism evidence="1 2">
    <name type="scientific">Miniphocaeibacter halophilus</name>
    <dbReference type="NCBI Taxonomy" id="2931922"/>
    <lineage>
        <taxon>Bacteria</taxon>
        <taxon>Bacillati</taxon>
        <taxon>Bacillota</taxon>
        <taxon>Tissierellia</taxon>
        <taxon>Tissierellales</taxon>
        <taxon>Peptoniphilaceae</taxon>
        <taxon>Miniphocaeibacter</taxon>
    </lineage>
</organism>
<evidence type="ECO:0000313" key="2">
    <source>
        <dbReference type="Proteomes" id="UP000595814"/>
    </source>
</evidence>
<keyword evidence="2" id="KW-1185">Reference proteome</keyword>
<keyword evidence="1" id="KW-0456">Lyase</keyword>
<evidence type="ECO:0000313" key="1">
    <source>
        <dbReference type="EMBL" id="QQK08027.1"/>
    </source>
</evidence>